<gene>
    <name evidence="2" type="ORF">K466DRAFT_475556</name>
</gene>
<dbReference type="InParanoid" id="A0A5C3Q103"/>
<dbReference type="STRING" id="1314778.A0A5C3Q103"/>
<dbReference type="Proteomes" id="UP000308197">
    <property type="component" value="Unassembled WGS sequence"/>
</dbReference>
<evidence type="ECO:0000313" key="3">
    <source>
        <dbReference type="Proteomes" id="UP000308197"/>
    </source>
</evidence>
<evidence type="ECO:0000256" key="1">
    <source>
        <dbReference type="SAM" id="Phobius"/>
    </source>
</evidence>
<name>A0A5C3Q103_9APHY</name>
<keyword evidence="1" id="KW-1133">Transmembrane helix</keyword>
<evidence type="ECO:0000313" key="2">
    <source>
        <dbReference type="EMBL" id="TFK94787.1"/>
    </source>
</evidence>
<dbReference type="AlphaFoldDB" id="A0A5C3Q103"/>
<evidence type="ECO:0008006" key="4">
    <source>
        <dbReference type="Google" id="ProtNLM"/>
    </source>
</evidence>
<protein>
    <recommendedName>
        <fullName evidence="4">Reverse transcriptase domain-containing protein</fullName>
    </recommendedName>
</protein>
<keyword evidence="1" id="KW-0812">Transmembrane</keyword>
<organism evidence="2 3">
    <name type="scientific">Polyporus arcularius HHB13444</name>
    <dbReference type="NCBI Taxonomy" id="1314778"/>
    <lineage>
        <taxon>Eukaryota</taxon>
        <taxon>Fungi</taxon>
        <taxon>Dikarya</taxon>
        <taxon>Basidiomycota</taxon>
        <taxon>Agaricomycotina</taxon>
        <taxon>Agaricomycetes</taxon>
        <taxon>Polyporales</taxon>
        <taxon>Polyporaceae</taxon>
        <taxon>Polyporus</taxon>
    </lineage>
</organism>
<proteinExistence type="predicted"/>
<keyword evidence="1" id="KW-0472">Membrane</keyword>
<accession>A0A5C3Q103</accession>
<sequence length="484" mass="54544">MTETFQALAGILIGDPASPILWILFISDLSLEDHPDDVVLDGQVVNLLLIADDVLALSTSDCGILQKGARIYLFCALNFLILCVIKTLALLFGPLPTSLPLLTIGDEPVTMVDTATYAGMTFTTTKRDILAEHYVKKAAAARNIANTSLSLESSVGTVPPPAVLTMYRAQVEPHLVYGCEVALDVSESALKPLMSVQHTYLRRALGLGSHSQLAPLFTETGIWPLRYRRAALVLRYLRYILRDEPKLALAAVREAWTLAQNGHSTWWSDLCHSLLSLPVPVPVALDVWPTTDSVARLIQDLEQSLARHLFTTVRDSRRLPMLWARFSRLSSAPSLSQVCAPQPYLKLTSTKPREALVRLLTSDHPFGIEVGRRRSPQVPEHRRICRFCRKRKAIEKEEHVLLECEDERLEHLREARLLDALQPLLPGTRELYHRLPSMAFLNFILRKERLLPVFAQYVYEVYQLVETVPYFLVRSDTELQSLDL</sequence>
<feature type="transmembrane region" description="Helical" evidence="1">
    <location>
        <begin position="71"/>
        <end position="92"/>
    </location>
</feature>
<keyword evidence="3" id="KW-1185">Reference proteome</keyword>
<reference evidence="2 3" key="1">
    <citation type="journal article" date="2019" name="Nat. Ecol. Evol.">
        <title>Megaphylogeny resolves global patterns of mushroom evolution.</title>
        <authorList>
            <person name="Varga T."/>
            <person name="Krizsan K."/>
            <person name="Foldi C."/>
            <person name="Dima B."/>
            <person name="Sanchez-Garcia M."/>
            <person name="Sanchez-Ramirez S."/>
            <person name="Szollosi G.J."/>
            <person name="Szarkandi J.G."/>
            <person name="Papp V."/>
            <person name="Albert L."/>
            <person name="Andreopoulos W."/>
            <person name="Angelini C."/>
            <person name="Antonin V."/>
            <person name="Barry K.W."/>
            <person name="Bougher N.L."/>
            <person name="Buchanan P."/>
            <person name="Buyck B."/>
            <person name="Bense V."/>
            <person name="Catcheside P."/>
            <person name="Chovatia M."/>
            <person name="Cooper J."/>
            <person name="Damon W."/>
            <person name="Desjardin D."/>
            <person name="Finy P."/>
            <person name="Geml J."/>
            <person name="Haridas S."/>
            <person name="Hughes K."/>
            <person name="Justo A."/>
            <person name="Karasinski D."/>
            <person name="Kautmanova I."/>
            <person name="Kiss B."/>
            <person name="Kocsube S."/>
            <person name="Kotiranta H."/>
            <person name="LaButti K.M."/>
            <person name="Lechner B.E."/>
            <person name="Liimatainen K."/>
            <person name="Lipzen A."/>
            <person name="Lukacs Z."/>
            <person name="Mihaltcheva S."/>
            <person name="Morgado L.N."/>
            <person name="Niskanen T."/>
            <person name="Noordeloos M.E."/>
            <person name="Ohm R.A."/>
            <person name="Ortiz-Santana B."/>
            <person name="Ovrebo C."/>
            <person name="Racz N."/>
            <person name="Riley R."/>
            <person name="Savchenko A."/>
            <person name="Shiryaev A."/>
            <person name="Soop K."/>
            <person name="Spirin V."/>
            <person name="Szebenyi C."/>
            <person name="Tomsovsky M."/>
            <person name="Tulloss R.E."/>
            <person name="Uehling J."/>
            <person name="Grigoriev I.V."/>
            <person name="Vagvolgyi C."/>
            <person name="Papp T."/>
            <person name="Martin F.M."/>
            <person name="Miettinen O."/>
            <person name="Hibbett D.S."/>
            <person name="Nagy L.G."/>
        </authorList>
    </citation>
    <scope>NUCLEOTIDE SEQUENCE [LARGE SCALE GENOMIC DNA]</scope>
    <source>
        <strain evidence="2 3">HHB13444</strain>
    </source>
</reference>
<dbReference type="EMBL" id="ML210965">
    <property type="protein sequence ID" value="TFK94787.1"/>
    <property type="molecule type" value="Genomic_DNA"/>
</dbReference>